<dbReference type="PROSITE" id="PS00372">
    <property type="entry name" value="PTS_EIIA_TYPE_2_HIS"/>
    <property type="match status" value="1"/>
</dbReference>
<dbReference type="GO" id="GO:0016020">
    <property type="term" value="C:membrane"/>
    <property type="evidence" value="ECO:0007669"/>
    <property type="project" value="InterPro"/>
</dbReference>
<dbReference type="SUPFAM" id="SSF55804">
    <property type="entry name" value="Phoshotransferase/anion transport protein"/>
    <property type="match status" value="1"/>
</dbReference>
<organism evidence="8 9">
    <name type="scientific">Paenibacillus flagellatus</name>
    <dbReference type="NCBI Taxonomy" id="2211139"/>
    <lineage>
        <taxon>Bacteria</taxon>
        <taxon>Bacillati</taxon>
        <taxon>Bacillota</taxon>
        <taxon>Bacilli</taxon>
        <taxon>Bacillales</taxon>
        <taxon>Paenibacillaceae</taxon>
        <taxon>Paenibacillus</taxon>
    </lineage>
</organism>
<dbReference type="Gene3D" id="3.40.930.10">
    <property type="entry name" value="Mannitol-specific EII, Chain A"/>
    <property type="match status" value="1"/>
</dbReference>
<name>A0A2V5KFZ7_9BACL</name>
<dbReference type="FunFam" id="3.40.930.10:FF:000009">
    <property type="entry name" value="PTS system, fructose specific IIABC component"/>
    <property type="match status" value="1"/>
</dbReference>
<dbReference type="GO" id="GO:0005737">
    <property type="term" value="C:cytoplasm"/>
    <property type="evidence" value="ECO:0007669"/>
    <property type="project" value="UniProtKB-SubCell"/>
</dbReference>
<proteinExistence type="predicted"/>
<evidence type="ECO:0000256" key="2">
    <source>
        <dbReference type="ARBA" id="ARBA00022448"/>
    </source>
</evidence>
<dbReference type="OrthoDB" id="95460at2"/>
<reference evidence="8 9" key="1">
    <citation type="submission" date="2018-05" db="EMBL/GenBank/DDBJ databases">
        <title>Paenibacillus flagellatus sp. nov., isolated from selenium mineral soil.</title>
        <authorList>
            <person name="Dai X."/>
        </authorList>
    </citation>
    <scope>NUCLEOTIDE SEQUENCE [LARGE SCALE GENOMIC DNA]</scope>
    <source>
        <strain evidence="8 9">DXL2</strain>
    </source>
</reference>
<dbReference type="InterPro" id="IPR004715">
    <property type="entry name" value="PTS_IIA_fruc"/>
</dbReference>
<gene>
    <name evidence="8" type="ORF">DLM86_01420</name>
</gene>
<comment type="caution">
    <text evidence="8">The sequence shown here is derived from an EMBL/GenBank/DDBJ whole genome shotgun (WGS) entry which is preliminary data.</text>
</comment>
<evidence type="ECO:0000313" key="8">
    <source>
        <dbReference type="EMBL" id="PYI57133.1"/>
    </source>
</evidence>
<keyword evidence="9" id="KW-1185">Reference proteome</keyword>
<evidence type="ECO:0000256" key="4">
    <source>
        <dbReference type="ARBA" id="ARBA00022597"/>
    </source>
</evidence>
<keyword evidence="5" id="KW-0808">Transferase</keyword>
<dbReference type="RefSeq" id="WP_110838173.1">
    <property type="nucleotide sequence ID" value="NZ_QJVJ01000001.1"/>
</dbReference>
<dbReference type="NCBIfam" id="TIGR00848">
    <property type="entry name" value="fruA"/>
    <property type="match status" value="1"/>
</dbReference>
<dbReference type="PANTHER" id="PTHR47738:SF2">
    <property type="entry name" value="PTS SYSTEM FRUCTOSE-LIKE EIIA COMPONENT"/>
    <property type="match status" value="1"/>
</dbReference>
<accession>A0A2V5KFZ7</accession>
<dbReference type="EMBL" id="QJVJ01000001">
    <property type="protein sequence ID" value="PYI57133.1"/>
    <property type="molecule type" value="Genomic_DNA"/>
</dbReference>
<protein>
    <submittedName>
        <fullName evidence="8">PTS fructose transporter subunit IIA</fullName>
    </submittedName>
</protein>
<dbReference type="PROSITE" id="PS51094">
    <property type="entry name" value="PTS_EIIA_TYPE_2"/>
    <property type="match status" value="1"/>
</dbReference>
<evidence type="ECO:0000259" key="7">
    <source>
        <dbReference type="PROSITE" id="PS51094"/>
    </source>
</evidence>
<evidence type="ECO:0000256" key="5">
    <source>
        <dbReference type="ARBA" id="ARBA00022679"/>
    </source>
</evidence>
<sequence length="150" mass="15866">MNATALLHDQSIRIPLDAADKASAIEAMVDSLVSAGVVADKTAYLEAVTNREKTGSTGIGFGVAIPHGKSAGVSRPGLAFAKLAKPIDWDSLDGQPVTAAFMIAVPEEAAGNEHLQILIAISRKLIDESFRSRLMAVSDPQELIRLMETI</sequence>
<dbReference type="InterPro" id="IPR002178">
    <property type="entry name" value="PTS_EIIA_type-2_dom"/>
</dbReference>
<dbReference type="CDD" id="cd00211">
    <property type="entry name" value="PTS_IIA_fru"/>
    <property type="match status" value="1"/>
</dbReference>
<keyword evidence="2" id="KW-0813">Transport</keyword>
<dbReference type="InterPro" id="IPR016152">
    <property type="entry name" value="PTrfase/Anion_transptr"/>
</dbReference>
<evidence type="ECO:0000256" key="3">
    <source>
        <dbReference type="ARBA" id="ARBA00022553"/>
    </source>
</evidence>
<dbReference type="AlphaFoldDB" id="A0A2V5KFZ7"/>
<evidence type="ECO:0000256" key="6">
    <source>
        <dbReference type="ARBA" id="ARBA00022683"/>
    </source>
</evidence>
<keyword evidence="6" id="KW-0598">Phosphotransferase system</keyword>
<dbReference type="GO" id="GO:0009401">
    <property type="term" value="P:phosphoenolpyruvate-dependent sugar phosphotransferase system"/>
    <property type="evidence" value="ECO:0007669"/>
    <property type="project" value="UniProtKB-KW"/>
</dbReference>
<dbReference type="PANTHER" id="PTHR47738">
    <property type="entry name" value="PTS SYSTEM FRUCTOSE-LIKE EIIA COMPONENT-RELATED"/>
    <property type="match status" value="1"/>
</dbReference>
<dbReference type="GO" id="GO:0008982">
    <property type="term" value="F:protein-N(PI)-phosphohistidine-sugar phosphotransferase activity"/>
    <property type="evidence" value="ECO:0007669"/>
    <property type="project" value="InterPro"/>
</dbReference>
<dbReference type="InterPro" id="IPR051541">
    <property type="entry name" value="PTS_SugarTrans_NitroReg"/>
</dbReference>
<keyword evidence="4" id="KW-0762">Sugar transport</keyword>
<dbReference type="Proteomes" id="UP000247476">
    <property type="component" value="Unassembled WGS sequence"/>
</dbReference>
<comment type="subcellular location">
    <subcellularLocation>
        <location evidence="1">Cytoplasm</location>
    </subcellularLocation>
</comment>
<feature type="domain" description="PTS EIIA type-2" evidence="7">
    <location>
        <begin position="5"/>
        <end position="150"/>
    </location>
</feature>
<evidence type="ECO:0000313" key="9">
    <source>
        <dbReference type="Proteomes" id="UP000247476"/>
    </source>
</evidence>
<keyword evidence="3" id="KW-0597">Phosphoprotein</keyword>
<dbReference type="Pfam" id="PF00359">
    <property type="entry name" value="PTS_EIIA_2"/>
    <property type="match status" value="1"/>
</dbReference>
<evidence type="ECO:0000256" key="1">
    <source>
        <dbReference type="ARBA" id="ARBA00004496"/>
    </source>
</evidence>